<accession>B9J6Y4</accession>
<evidence type="ECO:0000313" key="3">
    <source>
        <dbReference type="EMBL" id="ACM25090.1"/>
    </source>
</evidence>
<dbReference type="Proteomes" id="UP000001600">
    <property type="component" value="Chromosome 1"/>
</dbReference>
<dbReference type="GO" id="GO:0004177">
    <property type="term" value="F:aminopeptidase activity"/>
    <property type="evidence" value="ECO:0007669"/>
    <property type="project" value="TreeGrafter"/>
</dbReference>
<dbReference type="InterPro" id="IPR016117">
    <property type="entry name" value="ArgJ-like_dom_sf"/>
</dbReference>
<dbReference type="PANTHER" id="PTHR36512">
    <property type="entry name" value="D-AMINOPEPTIDASE"/>
    <property type="match status" value="1"/>
</dbReference>
<protein>
    <submittedName>
        <fullName evidence="3">Peptidase protein</fullName>
    </submittedName>
</protein>
<evidence type="ECO:0000256" key="1">
    <source>
        <dbReference type="ARBA" id="ARBA00007068"/>
    </source>
</evidence>
<dbReference type="MEROPS" id="P01.101"/>
<dbReference type="CDD" id="cd02252">
    <property type="entry name" value="nylC_like"/>
    <property type="match status" value="1"/>
</dbReference>
<gene>
    <name evidence="3" type="ordered locus">Arad_0385</name>
</gene>
<dbReference type="STRING" id="311403.Arad_0385"/>
<evidence type="ECO:0000313" key="4">
    <source>
        <dbReference type="Proteomes" id="UP000001600"/>
    </source>
</evidence>
<dbReference type="SUPFAM" id="SSF56266">
    <property type="entry name" value="DmpA/ArgJ-like"/>
    <property type="match status" value="1"/>
</dbReference>
<comment type="similarity">
    <text evidence="1">Belongs to the peptidase S58 family.</text>
</comment>
<dbReference type="eggNOG" id="COG3191">
    <property type="taxonomic scope" value="Bacteria"/>
</dbReference>
<dbReference type="HOGENOM" id="CLU_044458_1_0_5"/>
<dbReference type="AlphaFoldDB" id="B9J6Y4"/>
<feature type="region of interest" description="Disordered" evidence="2">
    <location>
        <begin position="1"/>
        <end position="22"/>
    </location>
</feature>
<reference evidence="3 4" key="1">
    <citation type="journal article" date="2009" name="J. Bacteriol.">
        <title>Genome sequences of three Agrobacterium biovars help elucidate the evolution of multichromosome genomes in bacteria.</title>
        <authorList>
            <person name="Slater S.C."/>
            <person name="Goldman B.S."/>
            <person name="Goodner B."/>
            <person name="Setubal J.C."/>
            <person name="Farrand S.K."/>
            <person name="Nester E.W."/>
            <person name="Burr T.J."/>
            <person name="Banta L."/>
            <person name="Dickerman A.W."/>
            <person name="Paulsen I."/>
            <person name="Otten L."/>
            <person name="Suen G."/>
            <person name="Welch R."/>
            <person name="Almeida N.F."/>
            <person name="Arnold F."/>
            <person name="Burton O.T."/>
            <person name="Du Z."/>
            <person name="Ewing A."/>
            <person name="Godsy E."/>
            <person name="Heisel S."/>
            <person name="Houmiel K.L."/>
            <person name="Jhaveri J."/>
            <person name="Lu J."/>
            <person name="Miller N.M."/>
            <person name="Norton S."/>
            <person name="Chen Q."/>
            <person name="Phoolcharoen W."/>
            <person name="Ohlin V."/>
            <person name="Ondrusek D."/>
            <person name="Pride N."/>
            <person name="Stricklin S.L."/>
            <person name="Sun J."/>
            <person name="Wheeler C."/>
            <person name="Wilson L."/>
            <person name="Zhu H."/>
            <person name="Wood D.W."/>
        </authorList>
    </citation>
    <scope>NUCLEOTIDE SEQUENCE [LARGE SCALE GENOMIC DNA]</scope>
    <source>
        <strain evidence="4">K84 / ATCC BAA-868</strain>
    </source>
</reference>
<proteinExistence type="inferred from homology"/>
<dbReference type="KEGG" id="ara:Arad_0385"/>
<dbReference type="EMBL" id="CP000628">
    <property type="protein sequence ID" value="ACM25090.1"/>
    <property type="molecule type" value="Genomic_DNA"/>
</dbReference>
<dbReference type="Gene3D" id="3.60.70.12">
    <property type="entry name" value="L-amino peptidase D-ALA esterase/amidase"/>
    <property type="match status" value="1"/>
</dbReference>
<dbReference type="Pfam" id="PF03576">
    <property type="entry name" value="Peptidase_S58"/>
    <property type="match status" value="1"/>
</dbReference>
<sequence length="381" mass="39269">MVRKPTGPSRTTRVDPSGLTTPQTHLVFSPSLRSYRHDNLALRKAKDFSLADLLNLLTDIDGVAVGHSTDLALGSGVTAIIFDEPAVASGSVLGGAPGGRDTALLDPAMTISTIDGLVLSGGSAFGLDAAGGVQAGLREVGRGLQIGTALIPLVPQAILFDLTNGGNKDWGLYSPYRDMGYAAFKAAEKGAFALGTVGAGTGGTTATVKGGLGSASAVSSRGHRIAAIVAVNALGTATIGDSPHFWAAPFEKTEEFGGLGMPETIDTRLRLKGGNVTATTIGAIVTDAQLTKAEAHRLSICGHDGLARALLPAHLPLDGDTVFAASTARHPRDDMPSFMELCHLATIVMARAIARGVYEATALPVEGAQPAWRDRFPNRMA</sequence>
<dbReference type="PANTHER" id="PTHR36512:SF3">
    <property type="entry name" value="BLR5678 PROTEIN"/>
    <property type="match status" value="1"/>
</dbReference>
<name>B9J6Y4_RHIR8</name>
<evidence type="ECO:0000256" key="2">
    <source>
        <dbReference type="SAM" id="MobiDB-lite"/>
    </source>
</evidence>
<dbReference type="InterPro" id="IPR005321">
    <property type="entry name" value="Peptidase_S58_DmpA"/>
</dbReference>
<organism evidence="3 4">
    <name type="scientific">Rhizobium rhizogenes (strain K84 / ATCC BAA-868)</name>
    <name type="common">Agrobacterium radiobacter</name>
    <dbReference type="NCBI Taxonomy" id="311403"/>
    <lineage>
        <taxon>Bacteria</taxon>
        <taxon>Pseudomonadati</taxon>
        <taxon>Pseudomonadota</taxon>
        <taxon>Alphaproteobacteria</taxon>
        <taxon>Hyphomicrobiales</taxon>
        <taxon>Rhizobiaceae</taxon>
        <taxon>Rhizobium/Agrobacterium group</taxon>
        <taxon>Rhizobium</taxon>
    </lineage>
</organism>